<keyword evidence="1" id="KW-0378">Hydrolase</keyword>
<accession>A0ABV7TZQ6</accession>
<dbReference type="RefSeq" id="WP_377758777.1">
    <property type="nucleotide sequence ID" value="NZ_JBHRXY010000001.1"/>
</dbReference>
<dbReference type="InterPro" id="IPR005181">
    <property type="entry name" value="SASA"/>
</dbReference>
<protein>
    <submittedName>
        <fullName evidence="3">Sialate O-acetylesterase</fullName>
    </submittedName>
</protein>
<keyword evidence="4" id="KW-1185">Reference proteome</keyword>
<evidence type="ECO:0000259" key="2">
    <source>
        <dbReference type="Pfam" id="PF03629"/>
    </source>
</evidence>
<proteinExistence type="predicted"/>
<dbReference type="Gene3D" id="3.40.50.1110">
    <property type="entry name" value="SGNH hydrolase"/>
    <property type="match status" value="1"/>
</dbReference>
<name>A0ABV7TZQ6_9RHOB</name>
<evidence type="ECO:0000313" key="3">
    <source>
        <dbReference type="EMBL" id="MFC3628191.1"/>
    </source>
</evidence>
<evidence type="ECO:0000313" key="4">
    <source>
        <dbReference type="Proteomes" id="UP001595539"/>
    </source>
</evidence>
<organism evidence="3 4">
    <name type="scientific">Paracoccus angustae</name>
    <dbReference type="NCBI Taxonomy" id="1671480"/>
    <lineage>
        <taxon>Bacteria</taxon>
        <taxon>Pseudomonadati</taxon>
        <taxon>Pseudomonadota</taxon>
        <taxon>Alphaproteobacteria</taxon>
        <taxon>Rhodobacterales</taxon>
        <taxon>Paracoccaceae</taxon>
        <taxon>Paracoccus</taxon>
    </lineage>
</organism>
<sequence>MMARKPNYSLPLNSGRATKRTHDAEVNRVLGALYDHTDETWADTRERIDRVEGETKDSLSELWDAAVFSQIGGPAQSALLNEFRAMRDQIIAHYDQLPLVVLALGQSNMRSTPEQTGGDLTVNPSVFAWNSQVSPAANGTAWVVATPGQNPFIGTVANNLAFQFCKELQVSTGRQVYLILVAAGGHHIEAFMNSVDVANNGWSQTPGELDLFTFAMNQMNTSLPLVPGAPTSVDYMIWHQGEANREDQVEIYARKLRTILKRLELNGRIARNKTTVIAGELLVGATNGRFRVRHASSLKRLQMGTREDAFPRVKIASSVGLQPVSLIDDLHFSGEDLTALGKRYADAAFSEQAPAELDPVSCDLTVDGGLGWATNFVAAQTHTTYARREPVYLADTPLTIEDNDHLGWCYVAPDHTATNLPARKIYRVDPYAQFLMSIEARNDHPTADGSFSLAVYEYNKDMAYIGINVMTLQTIAPETTVRHSVAFGHSDNGRTNNRDFASGAKFFSPVWRFTPDGVGPAIRFNIPNPRWI</sequence>
<gene>
    <name evidence="3" type="ORF">ACFOM8_01890</name>
</gene>
<reference evidence="4" key="1">
    <citation type="journal article" date="2019" name="Int. J. Syst. Evol. Microbiol.">
        <title>The Global Catalogue of Microorganisms (GCM) 10K type strain sequencing project: providing services to taxonomists for standard genome sequencing and annotation.</title>
        <authorList>
            <consortium name="The Broad Institute Genomics Platform"/>
            <consortium name="The Broad Institute Genome Sequencing Center for Infectious Disease"/>
            <person name="Wu L."/>
            <person name="Ma J."/>
        </authorList>
    </citation>
    <scope>NUCLEOTIDE SEQUENCE [LARGE SCALE GENOMIC DNA]</scope>
    <source>
        <strain evidence="4">KCTC 42473</strain>
    </source>
</reference>
<dbReference type="InterPro" id="IPR036514">
    <property type="entry name" value="SGNH_hydro_sf"/>
</dbReference>
<dbReference type="Pfam" id="PF03629">
    <property type="entry name" value="SASA"/>
    <property type="match status" value="1"/>
</dbReference>
<evidence type="ECO:0000256" key="1">
    <source>
        <dbReference type="ARBA" id="ARBA00022801"/>
    </source>
</evidence>
<dbReference type="SUPFAM" id="SSF52266">
    <property type="entry name" value="SGNH hydrolase"/>
    <property type="match status" value="1"/>
</dbReference>
<dbReference type="EMBL" id="JBHRXY010000001">
    <property type="protein sequence ID" value="MFC3628191.1"/>
    <property type="molecule type" value="Genomic_DNA"/>
</dbReference>
<dbReference type="Proteomes" id="UP001595539">
    <property type="component" value="Unassembled WGS sequence"/>
</dbReference>
<feature type="domain" description="Sialate O-acetylesterase" evidence="2">
    <location>
        <begin position="100"/>
        <end position="348"/>
    </location>
</feature>
<comment type="caution">
    <text evidence="3">The sequence shown here is derived from an EMBL/GenBank/DDBJ whole genome shotgun (WGS) entry which is preliminary data.</text>
</comment>